<gene>
    <name evidence="2" type="ORF">I4W93_016350</name>
</gene>
<dbReference type="Proteomes" id="UP000663814">
    <property type="component" value="Unassembled WGS sequence"/>
</dbReference>
<evidence type="ECO:0000256" key="1">
    <source>
        <dbReference type="SAM" id="MobiDB-lite"/>
    </source>
</evidence>
<evidence type="ECO:0000313" key="3">
    <source>
        <dbReference type="Proteomes" id="UP000663814"/>
    </source>
</evidence>
<sequence>MNISTQQLNNNFQQHLLLLSDVTAVSRVGSCKLEAGHKTAHLSAGKKHAARNGNVMMDKGT</sequence>
<feature type="region of interest" description="Disordered" evidence="1">
    <location>
        <begin position="37"/>
        <end position="61"/>
    </location>
</feature>
<keyword evidence="3" id="KW-1185">Reference proteome</keyword>
<comment type="caution">
    <text evidence="2">The sequence shown here is derived from an EMBL/GenBank/DDBJ whole genome shotgun (WGS) entry which is preliminary data.</text>
</comment>
<reference evidence="2 3" key="1">
    <citation type="submission" date="2021-08" db="EMBL/GenBank/DDBJ databases">
        <title>Rheinheimera aquimaris sp. nov., isolated from seawater of the East Sea in Korea.</title>
        <authorList>
            <person name="Kim K.H."/>
            <person name="Wenting R."/>
            <person name="Kim K.R."/>
            <person name="Jeon C.O."/>
        </authorList>
    </citation>
    <scope>NUCLEOTIDE SEQUENCE [LARGE SCALE GENOMIC DNA]</scope>
    <source>
        <strain evidence="2 3">MA-13</strain>
    </source>
</reference>
<organism evidence="2 3">
    <name type="scientific">Rheinheimera maricola</name>
    <dbReference type="NCBI Taxonomy" id="2793282"/>
    <lineage>
        <taxon>Bacteria</taxon>
        <taxon>Pseudomonadati</taxon>
        <taxon>Pseudomonadota</taxon>
        <taxon>Gammaproteobacteria</taxon>
        <taxon>Chromatiales</taxon>
        <taxon>Chromatiaceae</taxon>
        <taxon>Rheinheimera</taxon>
    </lineage>
</organism>
<name>A0ABS7XC95_9GAMM</name>
<dbReference type="EMBL" id="JAERPS020000006">
    <property type="protein sequence ID" value="MBZ9613162.1"/>
    <property type="molecule type" value="Genomic_DNA"/>
</dbReference>
<proteinExistence type="predicted"/>
<feature type="compositionally biased region" description="Basic residues" evidence="1">
    <location>
        <begin position="38"/>
        <end position="50"/>
    </location>
</feature>
<protein>
    <submittedName>
        <fullName evidence="2">Uncharacterized protein</fullName>
    </submittedName>
</protein>
<accession>A0ABS7XC95</accession>
<dbReference type="RefSeq" id="WP_224673507.1">
    <property type="nucleotide sequence ID" value="NZ_JAERPS020000006.1"/>
</dbReference>
<evidence type="ECO:0000313" key="2">
    <source>
        <dbReference type="EMBL" id="MBZ9613162.1"/>
    </source>
</evidence>